<keyword evidence="6 7" id="KW-0472">Membrane</keyword>
<feature type="transmembrane region" description="Helical" evidence="7">
    <location>
        <begin position="440"/>
        <end position="459"/>
    </location>
</feature>
<feature type="transmembrane region" description="Helical" evidence="7">
    <location>
        <begin position="99"/>
        <end position="115"/>
    </location>
</feature>
<dbReference type="InterPro" id="IPR006726">
    <property type="entry name" value="PHBA_efflux_AaeB/fusaric-R"/>
</dbReference>
<reference evidence="8 9" key="1">
    <citation type="submission" date="2018-05" db="EMBL/GenBank/DDBJ databases">
        <title>Genomic Encyclopedia of Type Strains, Phase IV (KMG-IV): sequencing the most valuable type-strain genomes for metagenomic binning, comparative biology and taxonomic classification.</title>
        <authorList>
            <person name="Goeker M."/>
        </authorList>
    </citation>
    <scope>NUCLEOTIDE SEQUENCE [LARGE SCALE GENOMIC DNA]</scope>
    <source>
        <strain evidence="8 9">DSM 6462</strain>
    </source>
</reference>
<dbReference type="GO" id="GO:0005886">
    <property type="term" value="C:plasma membrane"/>
    <property type="evidence" value="ECO:0007669"/>
    <property type="project" value="UniProtKB-SubCell"/>
</dbReference>
<evidence type="ECO:0000256" key="2">
    <source>
        <dbReference type="ARBA" id="ARBA00022448"/>
    </source>
</evidence>
<feature type="transmembrane region" description="Helical" evidence="7">
    <location>
        <begin position="387"/>
        <end position="406"/>
    </location>
</feature>
<evidence type="ECO:0000256" key="4">
    <source>
        <dbReference type="ARBA" id="ARBA00022692"/>
    </source>
</evidence>
<dbReference type="GO" id="GO:0022857">
    <property type="term" value="F:transmembrane transporter activity"/>
    <property type="evidence" value="ECO:0007669"/>
    <property type="project" value="InterPro"/>
</dbReference>
<comment type="subcellular location">
    <subcellularLocation>
        <location evidence="1">Cell membrane</location>
        <topology evidence="1">Multi-pass membrane protein</topology>
    </subcellularLocation>
</comment>
<feature type="transmembrane region" description="Helical" evidence="7">
    <location>
        <begin position="521"/>
        <end position="540"/>
    </location>
</feature>
<gene>
    <name evidence="8" type="ORF">C7450_111194</name>
</gene>
<proteinExistence type="predicted"/>
<evidence type="ECO:0000313" key="8">
    <source>
        <dbReference type="EMBL" id="PXW54662.1"/>
    </source>
</evidence>
<feature type="transmembrane region" description="Helical" evidence="7">
    <location>
        <begin position="75"/>
        <end position="93"/>
    </location>
</feature>
<protein>
    <submittedName>
        <fullName evidence="8">Putative membrane protein YccC</fullName>
    </submittedName>
</protein>
<feature type="transmembrane region" description="Helical" evidence="7">
    <location>
        <begin position="157"/>
        <end position="176"/>
    </location>
</feature>
<evidence type="ECO:0000256" key="3">
    <source>
        <dbReference type="ARBA" id="ARBA00022475"/>
    </source>
</evidence>
<dbReference type="PANTHER" id="PTHR30509:SF9">
    <property type="entry name" value="MULTIDRUG RESISTANCE PROTEIN MDTO"/>
    <property type="match status" value="1"/>
</dbReference>
<dbReference type="AlphaFoldDB" id="A0A2V3TYR1"/>
<organism evidence="8 9">
    <name type="scientific">Chelatococcus asaccharovorans</name>
    <dbReference type="NCBI Taxonomy" id="28210"/>
    <lineage>
        <taxon>Bacteria</taxon>
        <taxon>Pseudomonadati</taxon>
        <taxon>Pseudomonadota</taxon>
        <taxon>Alphaproteobacteria</taxon>
        <taxon>Hyphomicrobiales</taxon>
        <taxon>Chelatococcaceae</taxon>
        <taxon>Chelatococcus</taxon>
    </lineage>
</organism>
<keyword evidence="4 7" id="KW-0812">Transmembrane</keyword>
<sequence length="710" mass="76210">MSVTETSSSSLWPFFAVDLSWRNWVFALRTAVAGVVALAIAYWLEMQDPQWSILTVYLLAQPTAGGALAKSTYRIIGTIAGACVGLVILALYAQAPIPLVAAVALWLGASFYVAARLRNYASYGWMLAGYTALLVALEGAANPLQAWSIAFDRTGEIIIGIACATAATVLVMPRYAGVLLREQMARLFGDLSHYGAVALRRGTPPETFAALRRAMVEKIVGFDALRSYAMFEAPEMRADDVLMRRAVREFLGVLAVARGLYTRIDDFKGDASAPVIAHMQPALDETAKILQFIADDPKAFADPHRVRAALLKTRASLGTAATGLETLAGRVPFETLTDGVLILHRTGDLLHGLSMVMASEAASLRRRHAPSTRRPLEALASSSHVEAALIGARAALAIILGCVVWAATGWEYGFTAMTGMGLALFFAVNQDQPGKLGLRVMLWTVLAIAVSYCAMVLVLPRIEGFEALALLLIALLIPGGLMAGTPQTMWSGVMFAGFIGAQLGTGNRFQPNDLTFFNSNMAFVLGVSACLGLIALLPVTSMANRVRFWRQAVGRMLPDAARGTRHERKTLTAMIDMLAELLPRLSLDRPGDEDFLRGALGAASMSLELGRLNRVKQSPDLAPEAAAVLGDFLDSFATALEALSRAGEKQAARLTDAERMTRSARDTLGALPLEPGPSAALVIRAGASLRFIADRFDIDRAFFARPPVEA</sequence>
<feature type="transmembrane region" description="Helical" evidence="7">
    <location>
        <begin position="490"/>
        <end position="509"/>
    </location>
</feature>
<dbReference type="Proteomes" id="UP000248021">
    <property type="component" value="Unassembled WGS sequence"/>
</dbReference>
<keyword evidence="5 7" id="KW-1133">Transmembrane helix</keyword>
<feature type="transmembrane region" description="Helical" evidence="7">
    <location>
        <begin position="24"/>
        <end position="44"/>
    </location>
</feature>
<dbReference type="RefSeq" id="WP_110377118.1">
    <property type="nucleotide sequence ID" value="NZ_JAHBRY010000001.1"/>
</dbReference>
<evidence type="ECO:0000256" key="5">
    <source>
        <dbReference type="ARBA" id="ARBA00022989"/>
    </source>
</evidence>
<feature type="transmembrane region" description="Helical" evidence="7">
    <location>
        <begin position="120"/>
        <end position="137"/>
    </location>
</feature>
<keyword evidence="2" id="KW-0813">Transport</keyword>
<dbReference type="PANTHER" id="PTHR30509">
    <property type="entry name" value="P-HYDROXYBENZOIC ACID EFFLUX PUMP SUBUNIT-RELATED"/>
    <property type="match status" value="1"/>
</dbReference>
<accession>A0A2V3TYR1</accession>
<evidence type="ECO:0000256" key="6">
    <source>
        <dbReference type="ARBA" id="ARBA00023136"/>
    </source>
</evidence>
<keyword evidence="9" id="KW-1185">Reference proteome</keyword>
<feature type="transmembrane region" description="Helical" evidence="7">
    <location>
        <begin position="412"/>
        <end position="428"/>
    </location>
</feature>
<evidence type="ECO:0000256" key="7">
    <source>
        <dbReference type="SAM" id="Phobius"/>
    </source>
</evidence>
<dbReference type="EMBL" id="QJJK01000011">
    <property type="protein sequence ID" value="PXW54662.1"/>
    <property type="molecule type" value="Genomic_DNA"/>
</dbReference>
<keyword evidence="3" id="KW-1003">Cell membrane</keyword>
<feature type="transmembrane region" description="Helical" evidence="7">
    <location>
        <begin position="465"/>
        <end position="483"/>
    </location>
</feature>
<comment type="caution">
    <text evidence="8">The sequence shown here is derived from an EMBL/GenBank/DDBJ whole genome shotgun (WGS) entry which is preliminary data.</text>
</comment>
<evidence type="ECO:0000313" key="9">
    <source>
        <dbReference type="Proteomes" id="UP000248021"/>
    </source>
</evidence>
<dbReference type="Pfam" id="PF04632">
    <property type="entry name" value="FUSC"/>
    <property type="match status" value="1"/>
</dbReference>
<dbReference type="OrthoDB" id="9807111at2"/>
<evidence type="ECO:0000256" key="1">
    <source>
        <dbReference type="ARBA" id="ARBA00004651"/>
    </source>
</evidence>
<name>A0A2V3TYR1_9HYPH</name>